<feature type="region of interest" description="Disordered" evidence="1">
    <location>
        <begin position="114"/>
        <end position="154"/>
    </location>
</feature>
<evidence type="ECO:0000313" key="2">
    <source>
        <dbReference type="EMBL" id="MCD9641375.1"/>
    </source>
</evidence>
<reference evidence="2 3" key="1">
    <citation type="journal article" date="2021" name="BMC Genomics">
        <title>Datura genome reveals duplications of psychoactive alkaloid biosynthetic genes and high mutation rate following tissue culture.</title>
        <authorList>
            <person name="Rajewski A."/>
            <person name="Carter-House D."/>
            <person name="Stajich J."/>
            <person name="Litt A."/>
        </authorList>
    </citation>
    <scope>NUCLEOTIDE SEQUENCE [LARGE SCALE GENOMIC DNA]</scope>
    <source>
        <strain evidence="2">AR-01</strain>
    </source>
</reference>
<protein>
    <submittedName>
        <fullName evidence="2">Uncharacterized protein</fullName>
    </submittedName>
</protein>
<dbReference type="Proteomes" id="UP000823775">
    <property type="component" value="Unassembled WGS sequence"/>
</dbReference>
<organism evidence="2 3">
    <name type="scientific">Datura stramonium</name>
    <name type="common">Jimsonweed</name>
    <name type="synonym">Common thornapple</name>
    <dbReference type="NCBI Taxonomy" id="4076"/>
    <lineage>
        <taxon>Eukaryota</taxon>
        <taxon>Viridiplantae</taxon>
        <taxon>Streptophyta</taxon>
        <taxon>Embryophyta</taxon>
        <taxon>Tracheophyta</taxon>
        <taxon>Spermatophyta</taxon>
        <taxon>Magnoliopsida</taxon>
        <taxon>eudicotyledons</taxon>
        <taxon>Gunneridae</taxon>
        <taxon>Pentapetalae</taxon>
        <taxon>asterids</taxon>
        <taxon>lamiids</taxon>
        <taxon>Solanales</taxon>
        <taxon>Solanaceae</taxon>
        <taxon>Solanoideae</taxon>
        <taxon>Datureae</taxon>
        <taxon>Datura</taxon>
    </lineage>
</organism>
<feature type="region of interest" description="Disordered" evidence="1">
    <location>
        <begin position="1"/>
        <end position="23"/>
    </location>
</feature>
<comment type="caution">
    <text evidence="2">The sequence shown here is derived from an EMBL/GenBank/DDBJ whole genome shotgun (WGS) entry which is preliminary data.</text>
</comment>
<accession>A0ABS8V2J7</accession>
<proteinExistence type="predicted"/>
<feature type="compositionally biased region" description="Acidic residues" evidence="1">
    <location>
        <begin position="119"/>
        <end position="128"/>
    </location>
</feature>
<dbReference type="EMBL" id="JACEIK010003343">
    <property type="protein sequence ID" value="MCD9641375.1"/>
    <property type="molecule type" value="Genomic_DNA"/>
</dbReference>
<gene>
    <name evidence="2" type="ORF">HAX54_027541</name>
</gene>
<evidence type="ECO:0000313" key="3">
    <source>
        <dbReference type="Proteomes" id="UP000823775"/>
    </source>
</evidence>
<name>A0ABS8V2J7_DATST</name>
<evidence type="ECO:0000256" key="1">
    <source>
        <dbReference type="SAM" id="MobiDB-lite"/>
    </source>
</evidence>
<sequence>MKTHEMRKLELKREEPKRDQGMILKATESYGSDIDEQDIVLMAKKFKGFMRKPKENLKKESSAMPRIKDCSIWKVEWEKKRDQKERKEQQKEEVPAYEKSQRKAANEAMRQVFFATWEDSSEEEDDNEVTGGPVSLIVLMDSKPGVKSDDGVHA</sequence>
<feature type="region of interest" description="Disordered" evidence="1">
    <location>
        <begin position="79"/>
        <end position="102"/>
    </location>
</feature>
<feature type="compositionally biased region" description="Basic and acidic residues" evidence="1">
    <location>
        <begin position="1"/>
        <end position="20"/>
    </location>
</feature>
<feature type="compositionally biased region" description="Basic and acidic residues" evidence="1">
    <location>
        <begin position="144"/>
        <end position="154"/>
    </location>
</feature>
<keyword evidence="3" id="KW-1185">Reference proteome</keyword>